<dbReference type="InterPro" id="IPR036397">
    <property type="entry name" value="RNaseH_sf"/>
</dbReference>
<organism evidence="2 3">
    <name type="scientific">Dictyobacter aurantiacus</name>
    <dbReference type="NCBI Taxonomy" id="1936993"/>
    <lineage>
        <taxon>Bacteria</taxon>
        <taxon>Bacillati</taxon>
        <taxon>Chloroflexota</taxon>
        <taxon>Ktedonobacteria</taxon>
        <taxon>Ktedonobacterales</taxon>
        <taxon>Dictyobacteraceae</taxon>
        <taxon>Dictyobacter</taxon>
    </lineage>
</organism>
<dbReference type="Pfam" id="PF13358">
    <property type="entry name" value="DDE_3"/>
    <property type="match status" value="1"/>
</dbReference>
<name>A0A401ZMW0_9CHLR</name>
<gene>
    <name evidence="2" type="ORF">KDAU_54790</name>
</gene>
<dbReference type="EMBL" id="BIFQ01000002">
    <property type="protein sequence ID" value="GCE08150.1"/>
    <property type="molecule type" value="Genomic_DNA"/>
</dbReference>
<protein>
    <recommendedName>
        <fullName evidence="1">Tc1-like transposase DDE domain-containing protein</fullName>
    </recommendedName>
</protein>
<evidence type="ECO:0000313" key="3">
    <source>
        <dbReference type="Proteomes" id="UP000287224"/>
    </source>
</evidence>
<accession>A0A401ZMW0</accession>
<evidence type="ECO:0000313" key="2">
    <source>
        <dbReference type="EMBL" id="GCE08150.1"/>
    </source>
</evidence>
<dbReference type="AlphaFoldDB" id="A0A401ZMW0"/>
<reference evidence="3" key="1">
    <citation type="submission" date="2018-12" db="EMBL/GenBank/DDBJ databases">
        <title>Tengunoibacter tsumagoiensis gen. nov., sp. nov., Dictyobacter kobayashii sp. nov., D. alpinus sp. nov., and D. joshuensis sp. nov. and description of Dictyobacteraceae fam. nov. within the order Ktedonobacterales isolated from Tengu-no-mugimeshi.</title>
        <authorList>
            <person name="Wang C.M."/>
            <person name="Zheng Y."/>
            <person name="Sakai Y."/>
            <person name="Toyoda A."/>
            <person name="Minakuchi Y."/>
            <person name="Abe K."/>
            <person name="Yokota A."/>
            <person name="Yabe S."/>
        </authorList>
    </citation>
    <scope>NUCLEOTIDE SEQUENCE [LARGE SCALE GENOMIC DNA]</scope>
    <source>
        <strain evidence="3">S-27</strain>
    </source>
</reference>
<dbReference type="InterPro" id="IPR038717">
    <property type="entry name" value="Tc1-like_DDE_dom"/>
</dbReference>
<sequence>MIMAQDEGCFGRISRAKRCWAPPGVRPHVPAQVVREYTYAYVAVAPVLGQMVSLILPEVSTSMMNLFLEQVSQTFSKYFIVMQVDQAGWHHAKNLIIPENIRLIPQSAYNPELNPVEHVWDELREKYFHNRVFASLDQLVRVAAIVIAIIEGRRIGVTTT</sequence>
<proteinExistence type="predicted"/>
<dbReference type="Gene3D" id="3.30.420.10">
    <property type="entry name" value="Ribonuclease H-like superfamily/Ribonuclease H"/>
    <property type="match status" value="1"/>
</dbReference>
<evidence type="ECO:0000259" key="1">
    <source>
        <dbReference type="Pfam" id="PF13358"/>
    </source>
</evidence>
<dbReference type="GO" id="GO:0003676">
    <property type="term" value="F:nucleic acid binding"/>
    <property type="evidence" value="ECO:0007669"/>
    <property type="project" value="InterPro"/>
</dbReference>
<feature type="domain" description="Tc1-like transposase DDE" evidence="1">
    <location>
        <begin position="5"/>
        <end position="139"/>
    </location>
</feature>
<dbReference type="Proteomes" id="UP000287224">
    <property type="component" value="Unassembled WGS sequence"/>
</dbReference>
<comment type="caution">
    <text evidence="2">The sequence shown here is derived from an EMBL/GenBank/DDBJ whole genome shotgun (WGS) entry which is preliminary data.</text>
</comment>
<keyword evidence="3" id="KW-1185">Reference proteome</keyword>